<keyword evidence="3" id="KW-0597">Phosphoprotein</keyword>
<dbReference type="SMART" id="SM00267">
    <property type="entry name" value="GGDEF"/>
    <property type="match status" value="1"/>
</dbReference>
<dbReference type="InterPro" id="IPR043128">
    <property type="entry name" value="Rev_trsase/Diguanyl_cyclase"/>
</dbReference>
<dbReference type="PANTHER" id="PTHR45138:SF9">
    <property type="entry name" value="DIGUANYLATE CYCLASE DGCM-RELATED"/>
    <property type="match status" value="1"/>
</dbReference>
<evidence type="ECO:0000259" key="16">
    <source>
        <dbReference type="PROSITE" id="PS50887"/>
    </source>
</evidence>
<comment type="caution">
    <text evidence="17">The sequence shown here is derived from an EMBL/GenBank/DDBJ whole genome shotgun (WGS) entry which is preliminary data.</text>
</comment>
<dbReference type="RefSeq" id="WP_126660246.1">
    <property type="nucleotide sequence ID" value="NZ_RYYR01000029.1"/>
</dbReference>
<dbReference type="Gene3D" id="6.10.340.10">
    <property type="match status" value="1"/>
</dbReference>
<organism evidence="17 18">
    <name type="scientific">Lysinibacillus antri</name>
    <dbReference type="NCBI Taxonomy" id="2498145"/>
    <lineage>
        <taxon>Bacteria</taxon>
        <taxon>Bacillati</taxon>
        <taxon>Bacillota</taxon>
        <taxon>Bacilli</taxon>
        <taxon>Bacillales</taxon>
        <taxon>Bacillaceae</taxon>
        <taxon>Lysinibacillus</taxon>
    </lineage>
</organism>
<feature type="domain" description="GGDEF" evidence="16">
    <location>
        <begin position="506"/>
        <end position="643"/>
    </location>
</feature>
<proteinExistence type="predicted"/>
<evidence type="ECO:0000256" key="10">
    <source>
        <dbReference type="ARBA" id="ARBA00023012"/>
    </source>
</evidence>
<dbReference type="GO" id="GO:0005886">
    <property type="term" value="C:plasma membrane"/>
    <property type="evidence" value="ECO:0007669"/>
    <property type="project" value="UniProtKB-SubCell"/>
</dbReference>
<evidence type="ECO:0000256" key="12">
    <source>
        <dbReference type="SAM" id="Phobius"/>
    </source>
</evidence>
<evidence type="ECO:0000256" key="4">
    <source>
        <dbReference type="ARBA" id="ARBA00022679"/>
    </source>
</evidence>
<dbReference type="InterPro" id="IPR000014">
    <property type="entry name" value="PAS"/>
</dbReference>
<dbReference type="InterPro" id="IPR013767">
    <property type="entry name" value="PAS_fold"/>
</dbReference>
<evidence type="ECO:0000259" key="15">
    <source>
        <dbReference type="PROSITE" id="PS50885"/>
    </source>
</evidence>
<keyword evidence="8" id="KW-0067">ATP-binding</keyword>
<dbReference type="NCBIfam" id="TIGR00254">
    <property type="entry name" value="GGDEF"/>
    <property type="match status" value="1"/>
</dbReference>
<evidence type="ECO:0000259" key="13">
    <source>
        <dbReference type="PROSITE" id="PS50112"/>
    </source>
</evidence>
<gene>
    <name evidence="17" type="ORF">EK386_16310</name>
</gene>
<feature type="domain" description="PAS" evidence="13">
    <location>
        <begin position="344"/>
        <end position="414"/>
    </location>
</feature>
<evidence type="ECO:0000256" key="3">
    <source>
        <dbReference type="ARBA" id="ARBA00022553"/>
    </source>
</evidence>
<dbReference type="PROSITE" id="PS50112">
    <property type="entry name" value="PAS"/>
    <property type="match status" value="1"/>
</dbReference>
<keyword evidence="4" id="KW-0808">Transferase</keyword>
<dbReference type="AlphaFoldDB" id="A0A3S0WER8"/>
<evidence type="ECO:0000256" key="5">
    <source>
        <dbReference type="ARBA" id="ARBA00022692"/>
    </source>
</evidence>
<dbReference type="InterPro" id="IPR003660">
    <property type="entry name" value="HAMP_dom"/>
</dbReference>
<dbReference type="InterPro" id="IPR033479">
    <property type="entry name" value="dCache_1"/>
</dbReference>
<evidence type="ECO:0000259" key="14">
    <source>
        <dbReference type="PROSITE" id="PS50113"/>
    </source>
</evidence>
<feature type="transmembrane region" description="Helical" evidence="12">
    <location>
        <begin position="261"/>
        <end position="281"/>
    </location>
</feature>
<dbReference type="CDD" id="cd18774">
    <property type="entry name" value="PDC2_HK_sensor"/>
    <property type="match status" value="1"/>
</dbReference>
<keyword evidence="5 12" id="KW-0812">Transmembrane</keyword>
<dbReference type="CDD" id="cd01949">
    <property type="entry name" value="GGDEF"/>
    <property type="match status" value="1"/>
</dbReference>
<dbReference type="Gene3D" id="3.30.450.20">
    <property type="entry name" value="PAS domain"/>
    <property type="match status" value="2"/>
</dbReference>
<evidence type="ECO:0000313" key="18">
    <source>
        <dbReference type="Proteomes" id="UP000287910"/>
    </source>
</evidence>
<dbReference type="GO" id="GO:0005524">
    <property type="term" value="F:ATP binding"/>
    <property type="evidence" value="ECO:0007669"/>
    <property type="project" value="UniProtKB-KW"/>
</dbReference>
<evidence type="ECO:0000313" key="17">
    <source>
        <dbReference type="EMBL" id="RUL48800.1"/>
    </source>
</evidence>
<accession>A0A3S0WER8</accession>
<evidence type="ECO:0000256" key="6">
    <source>
        <dbReference type="ARBA" id="ARBA00022741"/>
    </source>
</evidence>
<dbReference type="CDD" id="cd00130">
    <property type="entry name" value="PAS"/>
    <property type="match status" value="1"/>
</dbReference>
<dbReference type="SMART" id="SM00091">
    <property type="entry name" value="PAS"/>
    <property type="match status" value="1"/>
</dbReference>
<name>A0A3S0WER8_9BACI</name>
<dbReference type="InterPro" id="IPR035965">
    <property type="entry name" value="PAS-like_dom_sf"/>
</dbReference>
<dbReference type="FunFam" id="3.30.70.270:FF:000001">
    <property type="entry name" value="Diguanylate cyclase domain protein"/>
    <property type="match status" value="1"/>
</dbReference>
<dbReference type="Proteomes" id="UP000287910">
    <property type="component" value="Unassembled WGS sequence"/>
</dbReference>
<dbReference type="Pfam" id="PF00990">
    <property type="entry name" value="GGDEF"/>
    <property type="match status" value="1"/>
</dbReference>
<dbReference type="SUPFAM" id="SSF55785">
    <property type="entry name" value="PYP-like sensor domain (PAS domain)"/>
    <property type="match status" value="1"/>
</dbReference>
<dbReference type="SMART" id="SM00304">
    <property type="entry name" value="HAMP"/>
    <property type="match status" value="1"/>
</dbReference>
<evidence type="ECO:0000256" key="11">
    <source>
        <dbReference type="ARBA" id="ARBA00023136"/>
    </source>
</evidence>
<evidence type="ECO:0000256" key="9">
    <source>
        <dbReference type="ARBA" id="ARBA00022989"/>
    </source>
</evidence>
<dbReference type="CDD" id="cd06225">
    <property type="entry name" value="HAMP"/>
    <property type="match status" value="1"/>
</dbReference>
<comment type="subcellular location">
    <subcellularLocation>
        <location evidence="1">Cell membrane</location>
        <topology evidence="1">Multi-pass membrane protein</topology>
    </subcellularLocation>
</comment>
<dbReference type="PROSITE" id="PS50887">
    <property type="entry name" value="GGDEF"/>
    <property type="match status" value="1"/>
</dbReference>
<feature type="domain" description="HAMP" evidence="15">
    <location>
        <begin position="283"/>
        <end position="339"/>
    </location>
</feature>
<keyword evidence="18" id="KW-1185">Reference proteome</keyword>
<keyword evidence="11 12" id="KW-0472">Membrane</keyword>
<dbReference type="CDD" id="cd12914">
    <property type="entry name" value="PDC1_DGC_like"/>
    <property type="match status" value="1"/>
</dbReference>
<dbReference type="GO" id="GO:0052621">
    <property type="term" value="F:diguanylate cyclase activity"/>
    <property type="evidence" value="ECO:0007669"/>
    <property type="project" value="TreeGrafter"/>
</dbReference>
<dbReference type="SUPFAM" id="SSF103190">
    <property type="entry name" value="Sensory domain-like"/>
    <property type="match status" value="1"/>
</dbReference>
<dbReference type="InterPro" id="IPR000700">
    <property type="entry name" value="PAS-assoc_C"/>
</dbReference>
<dbReference type="Gene3D" id="3.30.70.270">
    <property type="match status" value="1"/>
</dbReference>
<dbReference type="Pfam" id="PF02743">
    <property type="entry name" value="dCache_1"/>
    <property type="match status" value="1"/>
</dbReference>
<dbReference type="PROSITE" id="PS50885">
    <property type="entry name" value="HAMP"/>
    <property type="match status" value="1"/>
</dbReference>
<dbReference type="GO" id="GO:0043709">
    <property type="term" value="P:cell adhesion involved in single-species biofilm formation"/>
    <property type="evidence" value="ECO:0007669"/>
    <property type="project" value="TreeGrafter"/>
</dbReference>
<dbReference type="Pfam" id="PF00989">
    <property type="entry name" value="PAS"/>
    <property type="match status" value="1"/>
</dbReference>
<dbReference type="InterPro" id="IPR000160">
    <property type="entry name" value="GGDEF_dom"/>
</dbReference>
<dbReference type="InterPro" id="IPR029151">
    <property type="entry name" value="Sensor-like_sf"/>
</dbReference>
<keyword evidence="9 12" id="KW-1133">Transmembrane helix</keyword>
<keyword evidence="10" id="KW-0902">Two-component regulatory system</keyword>
<evidence type="ECO:0000256" key="7">
    <source>
        <dbReference type="ARBA" id="ARBA00022777"/>
    </source>
</evidence>
<evidence type="ECO:0000256" key="2">
    <source>
        <dbReference type="ARBA" id="ARBA00022475"/>
    </source>
</evidence>
<feature type="domain" description="PAC" evidence="14">
    <location>
        <begin position="417"/>
        <end position="467"/>
    </location>
</feature>
<dbReference type="GO" id="GO:0006355">
    <property type="term" value="P:regulation of DNA-templated transcription"/>
    <property type="evidence" value="ECO:0007669"/>
    <property type="project" value="InterPro"/>
</dbReference>
<dbReference type="GO" id="GO:0016301">
    <property type="term" value="F:kinase activity"/>
    <property type="evidence" value="ECO:0007669"/>
    <property type="project" value="UniProtKB-KW"/>
</dbReference>
<dbReference type="PROSITE" id="PS50113">
    <property type="entry name" value="PAC"/>
    <property type="match status" value="1"/>
</dbReference>
<protein>
    <submittedName>
        <fullName evidence="17">Diguanylate cyclase</fullName>
    </submittedName>
</protein>
<dbReference type="InterPro" id="IPR029787">
    <property type="entry name" value="Nucleotide_cyclase"/>
</dbReference>
<evidence type="ECO:0000256" key="1">
    <source>
        <dbReference type="ARBA" id="ARBA00004651"/>
    </source>
</evidence>
<dbReference type="SUPFAM" id="SSF55073">
    <property type="entry name" value="Nucleotide cyclase"/>
    <property type="match status" value="1"/>
</dbReference>
<keyword evidence="2" id="KW-1003">Cell membrane</keyword>
<dbReference type="InterPro" id="IPR050469">
    <property type="entry name" value="Diguanylate_Cyclase"/>
</dbReference>
<dbReference type="GO" id="GO:0000160">
    <property type="term" value="P:phosphorelay signal transduction system"/>
    <property type="evidence" value="ECO:0007669"/>
    <property type="project" value="UniProtKB-KW"/>
</dbReference>
<reference evidence="17 18" key="1">
    <citation type="submission" date="2018-12" db="EMBL/GenBank/DDBJ databases">
        <title>Lysinibacillus antri sp. nov., isolated from a cave soil.</title>
        <authorList>
            <person name="Narsing Rao M.P."/>
            <person name="Zhang H."/>
            <person name="Dong Z.-Y."/>
            <person name="Niu X.-K."/>
            <person name="Zhang K."/>
            <person name="Fang B.-Z."/>
            <person name="Kang Y.-Q."/>
            <person name="Xiao M."/>
            <person name="Li W.-J."/>
        </authorList>
    </citation>
    <scope>NUCLEOTIDE SEQUENCE [LARGE SCALE GENOMIC DNA]</scope>
    <source>
        <strain evidence="17 18">SYSU K30002</strain>
    </source>
</reference>
<dbReference type="GO" id="GO:1902201">
    <property type="term" value="P:negative regulation of bacterial-type flagellum-dependent cell motility"/>
    <property type="evidence" value="ECO:0007669"/>
    <property type="project" value="TreeGrafter"/>
</dbReference>
<evidence type="ECO:0000256" key="8">
    <source>
        <dbReference type="ARBA" id="ARBA00022840"/>
    </source>
</evidence>
<dbReference type="NCBIfam" id="TIGR00229">
    <property type="entry name" value="sensory_box"/>
    <property type="match status" value="1"/>
</dbReference>
<dbReference type="PANTHER" id="PTHR45138">
    <property type="entry name" value="REGULATORY COMPONENTS OF SENSORY TRANSDUCTION SYSTEM"/>
    <property type="match status" value="1"/>
</dbReference>
<keyword evidence="7" id="KW-0418">Kinase</keyword>
<keyword evidence="6" id="KW-0547">Nucleotide-binding</keyword>
<sequence>MFFCYIPFTIYVKEFRENEAQNNIEQMINLQQLFIENWFNEKATYIQTASQLPAVKEMDKEKMKEAFESFDHNHDEFNGVVFVNKSGISEIDTSGPIGIDLSDRQYFKEAKKGKPYVSDVLIGRQSNQAIIIFSSPVLDNNQQFQGLVFGAVRMDTINEVMKKFRFSETGQTYLVNRDGQLLTDLRFPQSIKQDMESSSIEKIDTDILSLAMQNKKVSQSYQDYSGSTVFGDYRWVNDYKWLIIGEISEDDIFNPFYRLRMLLTVILLIVLMVGLGATFLLSKQIVEPINAVLKGAHRMGKAKYDYRIKPSSYAKYPIELQELGETFNEMAEMIQLQMHSVQKSEKRYRELVESSPNAIIVHQEGKIVYANPASVRLLKFSSPEDLIGHHIIEHIHPDYHEVVKDRIQKLESNEAVNLLEEKYIRSEGSIIDVEVIATPIEYMDKPAFQIIIEDISERKLAEQKLYEANELLRHLSSTDGLTGVKNRRSFDENLEMEWQRAIQNSTSLSLIMLDIDCFKAFNDTYGHQGGDECLKLVAQTIKNVLQRPSDGVYRYGGEEFGIILPETEEEGARKVAENIRIAIENLEIPHSSSKISQWITISLGTTTMMPTKCTPSMNLIASADKALYQAKHDGRNCVRSYPQVNIGNSDFTKNNTY</sequence>
<dbReference type="EMBL" id="RYYR01000029">
    <property type="protein sequence ID" value="RUL48800.1"/>
    <property type="molecule type" value="Genomic_DNA"/>
</dbReference>